<evidence type="ECO:0000313" key="3">
    <source>
        <dbReference type="Proteomes" id="UP000265520"/>
    </source>
</evidence>
<reference evidence="2 3" key="1">
    <citation type="journal article" date="2018" name="Front. Plant Sci.">
        <title>Red Clover (Trifolium pratense) and Zigzag Clover (T. medium) - A Picture of Genomic Similarities and Differences.</title>
        <authorList>
            <person name="Dluhosova J."/>
            <person name="Istvanek J."/>
            <person name="Nedelnik J."/>
            <person name="Repkova J."/>
        </authorList>
    </citation>
    <scope>NUCLEOTIDE SEQUENCE [LARGE SCALE GENOMIC DNA]</scope>
    <source>
        <strain evidence="3">cv. 10/8</strain>
        <tissue evidence="2">Leaf</tissue>
    </source>
</reference>
<organism evidence="2 3">
    <name type="scientific">Trifolium medium</name>
    <dbReference type="NCBI Taxonomy" id="97028"/>
    <lineage>
        <taxon>Eukaryota</taxon>
        <taxon>Viridiplantae</taxon>
        <taxon>Streptophyta</taxon>
        <taxon>Embryophyta</taxon>
        <taxon>Tracheophyta</taxon>
        <taxon>Spermatophyta</taxon>
        <taxon>Magnoliopsida</taxon>
        <taxon>eudicotyledons</taxon>
        <taxon>Gunneridae</taxon>
        <taxon>Pentapetalae</taxon>
        <taxon>rosids</taxon>
        <taxon>fabids</taxon>
        <taxon>Fabales</taxon>
        <taxon>Fabaceae</taxon>
        <taxon>Papilionoideae</taxon>
        <taxon>50 kb inversion clade</taxon>
        <taxon>NPAAA clade</taxon>
        <taxon>Hologalegina</taxon>
        <taxon>IRL clade</taxon>
        <taxon>Trifolieae</taxon>
        <taxon>Trifolium</taxon>
    </lineage>
</organism>
<proteinExistence type="predicted"/>
<protein>
    <submittedName>
        <fullName evidence="2">Uncharacterized protein</fullName>
    </submittedName>
</protein>
<keyword evidence="3" id="KW-1185">Reference proteome</keyword>
<evidence type="ECO:0000256" key="1">
    <source>
        <dbReference type="SAM" id="MobiDB-lite"/>
    </source>
</evidence>
<accession>A0A392TRD0</accession>
<feature type="non-terminal residue" evidence="2">
    <location>
        <position position="1"/>
    </location>
</feature>
<dbReference type="AlphaFoldDB" id="A0A392TRD0"/>
<dbReference type="Proteomes" id="UP000265520">
    <property type="component" value="Unassembled WGS sequence"/>
</dbReference>
<dbReference type="EMBL" id="LXQA010629170">
    <property type="protein sequence ID" value="MCI62997.1"/>
    <property type="molecule type" value="Genomic_DNA"/>
</dbReference>
<feature type="region of interest" description="Disordered" evidence="1">
    <location>
        <begin position="22"/>
        <end position="59"/>
    </location>
</feature>
<name>A0A392TRD0_9FABA</name>
<evidence type="ECO:0000313" key="2">
    <source>
        <dbReference type="EMBL" id="MCI62997.1"/>
    </source>
</evidence>
<feature type="compositionally biased region" description="Polar residues" evidence="1">
    <location>
        <begin position="25"/>
        <end position="37"/>
    </location>
</feature>
<sequence>KKVEKERSETDSDDGAALAEKFKQKNQSEASKATQKYPSKGKSSELILDQSSEAQAEPILGHTIPLNTILPENETV</sequence>
<comment type="caution">
    <text evidence="2">The sequence shown here is derived from an EMBL/GenBank/DDBJ whole genome shotgun (WGS) entry which is preliminary data.</text>
</comment>